<evidence type="ECO:0000313" key="2">
    <source>
        <dbReference type="EMBL" id="QZD87414.1"/>
    </source>
</evidence>
<evidence type="ECO:0000259" key="1">
    <source>
        <dbReference type="Pfam" id="PF00781"/>
    </source>
</evidence>
<dbReference type="EMBL" id="CP081297">
    <property type="protein sequence ID" value="QZD87414.1"/>
    <property type="molecule type" value="Genomic_DNA"/>
</dbReference>
<dbReference type="Gene3D" id="3.40.50.10330">
    <property type="entry name" value="Probable inorganic polyphosphate/atp-NAD kinase, domain 1"/>
    <property type="match status" value="1"/>
</dbReference>
<protein>
    <recommendedName>
        <fullName evidence="1">DAGKc domain-containing protein</fullName>
    </recommendedName>
</protein>
<dbReference type="Pfam" id="PF00781">
    <property type="entry name" value="DAGK_cat"/>
    <property type="match status" value="1"/>
</dbReference>
<keyword evidence="3" id="KW-1185">Reference proteome</keyword>
<dbReference type="RefSeq" id="WP_221422952.1">
    <property type="nucleotide sequence ID" value="NZ_CP081297.1"/>
</dbReference>
<dbReference type="InterPro" id="IPR001206">
    <property type="entry name" value="Diacylglycerol_kinase_cat_dom"/>
</dbReference>
<evidence type="ECO:0000313" key="3">
    <source>
        <dbReference type="Proteomes" id="UP000824280"/>
    </source>
</evidence>
<sequence length="334" mass="36504">MGERFTTKKAGINLPCREPPAVYHKSDARRQRRGTQSRAVRFGKMSRNNLMWLVINSTSGSYDEAAIADLREILAQGEFAPAKVIDCQQDQLPGRKELEAAKVTQLAVFAGDGTLSAYLGQLEREGWQGEALPLPGGTQNLLCRAVFGERDAPTIAEMLAKGRLQKTQRSCLRCGEHTAIAEVLVGPGARWALAREDLRDREIGKLLNKTLEITEEAATGPLVRLVEPSSGREEGYPGLHFSVLDGALAARGYHMDTVTEWIKQGFAITAGDFREGPYDDLGNMSHARCQPTSGETIDVMIDGEHDTVTGELSISLDQFALAILGLPEELQQKS</sequence>
<name>A0ABX8ZEV2_9SPHN</name>
<proteinExistence type="predicted"/>
<organism evidence="2 3">
    <name type="scientific">Qipengyuania psychrotolerans</name>
    <dbReference type="NCBI Taxonomy" id="2867238"/>
    <lineage>
        <taxon>Bacteria</taxon>
        <taxon>Pseudomonadati</taxon>
        <taxon>Pseudomonadota</taxon>
        <taxon>Alphaproteobacteria</taxon>
        <taxon>Sphingomonadales</taxon>
        <taxon>Erythrobacteraceae</taxon>
        <taxon>Qipengyuania</taxon>
    </lineage>
</organism>
<accession>A0ABX8ZEV2</accession>
<dbReference type="InterPro" id="IPR017438">
    <property type="entry name" value="ATP-NAD_kinase_N"/>
</dbReference>
<dbReference type="Proteomes" id="UP000824280">
    <property type="component" value="Chromosome"/>
</dbReference>
<dbReference type="SUPFAM" id="SSF111331">
    <property type="entry name" value="NAD kinase/diacylglycerol kinase-like"/>
    <property type="match status" value="1"/>
</dbReference>
<dbReference type="InterPro" id="IPR016064">
    <property type="entry name" value="NAD/diacylglycerol_kinase_sf"/>
</dbReference>
<reference evidence="2 3" key="1">
    <citation type="submission" date="2021-08" db="EMBL/GenBank/DDBJ databases">
        <title>Comparative Genomics Analysis of the Genus Qipengyuania Reveals Extensive Genetic Diversity and Metabolic Versatility, Including the Description of Fifteen Novel Species.</title>
        <authorList>
            <person name="Liu Y."/>
        </authorList>
    </citation>
    <scope>NUCLEOTIDE SEQUENCE [LARGE SCALE GENOMIC DNA]</scope>
    <source>
        <strain evidence="2 3">1XM2-8</strain>
    </source>
</reference>
<feature type="domain" description="DAGKc" evidence="1">
    <location>
        <begin position="52"/>
        <end position="167"/>
    </location>
</feature>
<gene>
    <name evidence="2" type="ORF">K3166_01495</name>
</gene>